<dbReference type="SUPFAM" id="SSF56214">
    <property type="entry name" value="4'-phosphopantetheinyl transferase"/>
    <property type="match status" value="2"/>
</dbReference>
<accession>A0ABV5V917</accession>
<evidence type="ECO:0000256" key="2">
    <source>
        <dbReference type="ARBA" id="ARBA00022679"/>
    </source>
</evidence>
<dbReference type="RefSeq" id="WP_247465291.1">
    <property type="nucleotide sequence ID" value="NZ_JBHMAR010000003.1"/>
</dbReference>
<keyword evidence="5" id="KW-1185">Reference proteome</keyword>
<organism evidence="4 5">
    <name type="scientific">Streptomyces thermocoprophilus</name>
    <dbReference type="NCBI Taxonomy" id="78356"/>
    <lineage>
        <taxon>Bacteria</taxon>
        <taxon>Bacillati</taxon>
        <taxon>Actinomycetota</taxon>
        <taxon>Actinomycetes</taxon>
        <taxon>Kitasatosporales</taxon>
        <taxon>Streptomycetaceae</taxon>
        <taxon>Streptomyces</taxon>
    </lineage>
</organism>
<dbReference type="InterPro" id="IPR008278">
    <property type="entry name" value="4-PPantetheinyl_Trfase_dom"/>
</dbReference>
<dbReference type="InterPro" id="IPR050559">
    <property type="entry name" value="P-Pant_transferase_sf"/>
</dbReference>
<dbReference type="Pfam" id="PF01648">
    <property type="entry name" value="ACPS"/>
    <property type="match status" value="1"/>
</dbReference>
<evidence type="ECO:0000313" key="5">
    <source>
        <dbReference type="Proteomes" id="UP001589703"/>
    </source>
</evidence>
<evidence type="ECO:0000313" key="4">
    <source>
        <dbReference type="EMBL" id="MFB9734329.1"/>
    </source>
</evidence>
<dbReference type="PANTHER" id="PTHR12215">
    <property type="entry name" value="PHOSPHOPANTETHEINE TRANSFERASE"/>
    <property type="match status" value="1"/>
</dbReference>
<dbReference type="Gene3D" id="3.90.470.20">
    <property type="entry name" value="4'-phosphopantetheinyl transferase domain"/>
    <property type="match status" value="2"/>
</dbReference>
<gene>
    <name evidence="4" type="ORF">ACFFRO_04110</name>
</gene>
<dbReference type="PANTHER" id="PTHR12215:SF10">
    <property type="entry name" value="L-AMINOADIPATE-SEMIALDEHYDE DEHYDROGENASE-PHOSPHOPANTETHEINYL TRANSFERASE"/>
    <property type="match status" value="1"/>
</dbReference>
<dbReference type="EMBL" id="JBHMAR010000003">
    <property type="protein sequence ID" value="MFB9734329.1"/>
    <property type="molecule type" value="Genomic_DNA"/>
</dbReference>
<comment type="similarity">
    <text evidence="1">Belongs to the P-Pant transferase superfamily. Gsp/Sfp/HetI/AcpT family.</text>
</comment>
<evidence type="ECO:0000259" key="3">
    <source>
        <dbReference type="Pfam" id="PF01648"/>
    </source>
</evidence>
<proteinExistence type="inferred from homology"/>
<reference evidence="4 5" key="1">
    <citation type="submission" date="2024-09" db="EMBL/GenBank/DDBJ databases">
        <authorList>
            <person name="Sun Q."/>
            <person name="Mori K."/>
        </authorList>
    </citation>
    <scope>NUCLEOTIDE SEQUENCE [LARGE SCALE GENOMIC DNA]</scope>
    <source>
        <strain evidence="4 5">JCM 10918</strain>
    </source>
</reference>
<comment type="caution">
    <text evidence="4">The sequence shown here is derived from an EMBL/GenBank/DDBJ whole genome shotgun (WGS) entry which is preliminary data.</text>
</comment>
<dbReference type="GO" id="GO:0016740">
    <property type="term" value="F:transferase activity"/>
    <property type="evidence" value="ECO:0007669"/>
    <property type="project" value="UniProtKB-KW"/>
</dbReference>
<protein>
    <submittedName>
        <fullName evidence="4">4'-phosphopantetheinyl transferase superfamily protein</fullName>
    </submittedName>
</protein>
<dbReference type="Proteomes" id="UP001589703">
    <property type="component" value="Unassembled WGS sequence"/>
</dbReference>
<sequence length="295" mass="31880">MTSPVRKTPGRTLGEPIAITGPRGDWSRVRADLDEHASAVLYARVDDWRPERAGGPRLRALLGSDWQRFLELTHPDVRTRFASSRILLKFAAATVLDVPPRTVEIGYAGSGRPYLRGYDGVHISLSHTDELLLVGLATGGVIGVDAERNDRRLYGPGLGRHMCTPHEVEQIEALPPDRRDPALVRLWTLKEAYSKAIGLGMQFRFTDFGFRSDDTDGGPTELLRPDGTPGTTGEWTFGTYAIGDRFTVSVAVGDAGFGTTAEVAAGTALDGSIMDALSEALGGEDDGEGGADDWW</sequence>
<name>A0ABV5V917_9ACTN</name>
<evidence type="ECO:0000256" key="1">
    <source>
        <dbReference type="ARBA" id="ARBA00010990"/>
    </source>
</evidence>
<feature type="domain" description="4'-phosphopantetheinyl transferase" evidence="3">
    <location>
        <begin position="142"/>
        <end position="222"/>
    </location>
</feature>
<dbReference type="InterPro" id="IPR037143">
    <property type="entry name" value="4-PPantetheinyl_Trfase_dom_sf"/>
</dbReference>
<keyword evidence="2 4" id="KW-0808">Transferase</keyword>